<dbReference type="SUPFAM" id="SSF82693">
    <property type="entry name" value="Multidrug efflux transporter AcrB pore domain, PN1, PN2, PC1 and PC2 subdomains"/>
    <property type="match status" value="2"/>
</dbReference>
<feature type="transmembrane region" description="Helical" evidence="1">
    <location>
        <begin position="960"/>
        <end position="980"/>
    </location>
</feature>
<dbReference type="Pfam" id="PF00873">
    <property type="entry name" value="ACR_tran"/>
    <property type="match status" value="1"/>
</dbReference>
<dbReference type="Gene3D" id="3.30.70.1320">
    <property type="entry name" value="Multidrug efflux transporter AcrB pore domain like"/>
    <property type="match status" value="1"/>
</dbReference>
<feature type="transmembrane region" description="Helical" evidence="1">
    <location>
        <begin position="992"/>
        <end position="1018"/>
    </location>
</feature>
<dbReference type="PANTHER" id="PTHR32063">
    <property type="match status" value="1"/>
</dbReference>
<protein>
    <submittedName>
        <fullName evidence="2">Multidrug efflux pump subunit AcrB</fullName>
    </submittedName>
</protein>
<dbReference type="Gene3D" id="3.30.70.1430">
    <property type="entry name" value="Multidrug efflux transporter AcrB pore domain"/>
    <property type="match status" value="2"/>
</dbReference>
<feature type="transmembrane region" description="Helical" evidence="1">
    <location>
        <begin position="430"/>
        <end position="451"/>
    </location>
</feature>
<dbReference type="GO" id="GO:0005886">
    <property type="term" value="C:plasma membrane"/>
    <property type="evidence" value="ECO:0007669"/>
    <property type="project" value="TreeGrafter"/>
</dbReference>
<evidence type="ECO:0000313" key="3">
    <source>
        <dbReference type="Proteomes" id="UP000199345"/>
    </source>
</evidence>
<keyword evidence="1" id="KW-0812">Transmembrane</keyword>
<proteinExistence type="predicted"/>
<keyword evidence="3" id="KW-1185">Reference proteome</keyword>
<feature type="transmembrane region" description="Helical" evidence="1">
    <location>
        <begin position="330"/>
        <end position="351"/>
    </location>
</feature>
<dbReference type="AlphaFoldDB" id="A0A1H9YMN1"/>
<organism evidence="2 3">
    <name type="scientific">Nitrosomonas marina</name>
    <dbReference type="NCBI Taxonomy" id="917"/>
    <lineage>
        <taxon>Bacteria</taxon>
        <taxon>Pseudomonadati</taxon>
        <taxon>Pseudomonadota</taxon>
        <taxon>Betaproteobacteria</taxon>
        <taxon>Nitrosomonadales</taxon>
        <taxon>Nitrosomonadaceae</taxon>
        <taxon>Nitrosomonas</taxon>
    </lineage>
</organism>
<feature type="transmembrane region" description="Helical" evidence="1">
    <location>
        <begin position="463"/>
        <end position="486"/>
    </location>
</feature>
<gene>
    <name evidence="2" type="ORF">SAMN05216326_10277</name>
</gene>
<dbReference type="EMBL" id="FOIA01000002">
    <property type="protein sequence ID" value="SES70340.1"/>
    <property type="molecule type" value="Genomic_DNA"/>
</dbReference>
<keyword evidence="1" id="KW-1133">Transmembrane helix</keyword>
<dbReference type="PRINTS" id="PR00702">
    <property type="entry name" value="ACRIFLAVINRP"/>
</dbReference>
<feature type="transmembrane region" description="Helical" evidence="1">
    <location>
        <begin position="891"/>
        <end position="911"/>
    </location>
</feature>
<feature type="transmembrane region" description="Helical" evidence="1">
    <location>
        <begin position="388"/>
        <end position="410"/>
    </location>
</feature>
<dbReference type="GO" id="GO:0042910">
    <property type="term" value="F:xenobiotic transmembrane transporter activity"/>
    <property type="evidence" value="ECO:0007669"/>
    <property type="project" value="TreeGrafter"/>
</dbReference>
<dbReference type="RefSeq" id="WP_090655502.1">
    <property type="nucleotide sequence ID" value="NZ_FOIA01000002.1"/>
</dbReference>
<sequence>MNTTQPSGLLAWFAANPVAANLMMIILFLGGTISLLQIDKQAFPRFDAPVINIAAEYPGAGPAEVEEGVCIPIEEVIHDLSGIKQIKTAAIDGKCSIKVLVEQDFDVKDLVSSLRARIESLRNLPKAVERIDIDDFSWETPAITVILRGHTDQLTLRRLAETVRDELNMLDGVRRATLWSWVDYEISVEVPASRLKQHQLTLADIADAIRSGSLDLPGGEMKAESGRLQLRSKYTAYDKERMAALVLLTRPDGSVIRLGDIATITDGFADVQFQNTSDGIPSESIWVIPKHDLVEVANDVNEFVDTFSAQMPEGVEIITRRDNARSFNELLERLMTVGITGFGLVMLVLMLFLRTHIAFWTAMGVTVAFFGAFWLLPMTGVNLNMLTLFGFVLAVGVLVDDAIIVSERIHAVQTQGNPGLSGAIQGVQEVAVPVAVGVCIALIAFLPGYFVEPSWATRFMKPVATVMILTLAFSLFESLLILPAHLTTLHKPPTNNLLTRIRSAVQLKLDIFINRVYRPLLHRLIDWRYTSLAAFIAALIIGYAVVKGGYIGVNLQEDVSYSEFHVHLYPPLGTPYKTIEQRVQQFLDALHDVEAELNPSPTPQMPRLIEGIEVVLDEIDPQIYVEFTTEARKRFHVREIVTSWYKHIGDFGDFQPDFHTPTEKELVDLEIELLAQDPDILNAAADTVKTHLMHYPGIADITDSRKPGKPELRFRLKPEGERLGLRLKDLAEQVRHAYQGEEAQRFMRGRFEVKIQVRHPRLEREAIEDLLTMPVQLPNGGQAPLGTVAEIDFAPGFGALKRADRMGVVALHVQLIDSPPISADKIDQDLTSQFFPALERHYPGIQVSRGEAAEEADEIMDDLKRNTFIALAIMYALLAVAFNSYTQPLLFLLAVPVAWLGAILIHWAAGLNFSFQSLIGMVAASGVVVNDSVVLLHFIQRKRSEFLNLADLIVDACVSRFRPILLVALTSIAGFAPMLFETSEQSRFLVPVTLSLAAGLSFGMIATLILVPTCYAVLADIQQFFLRHPRAFLRPGKS</sequence>
<dbReference type="InterPro" id="IPR027463">
    <property type="entry name" value="AcrB_DN_DC_subdom"/>
</dbReference>
<dbReference type="SUPFAM" id="SSF82866">
    <property type="entry name" value="Multidrug efflux transporter AcrB transmembrane domain"/>
    <property type="match status" value="2"/>
</dbReference>
<feature type="transmembrane region" description="Helical" evidence="1">
    <location>
        <begin position="12"/>
        <end position="36"/>
    </location>
</feature>
<dbReference type="Proteomes" id="UP000199345">
    <property type="component" value="Unassembled WGS sequence"/>
</dbReference>
<dbReference type="SUPFAM" id="SSF82714">
    <property type="entry name" value="Multidrug efflux transporter AcrB TolC docking domain, DN and DC subdomains"/>
    <property type="match status" value="2"/>
</dbReference>
<accession>A0A1H9YMN1</accession>
<feature type="transmembrane region" description="Helical" evidence="1">
    <location>
        <begin position="527"/>
        <end position="546"/>
    </location>
</feature>
<evidence type="ECO:0000256" key="1">
    <source>
        <dbReference type="SAM" id="Phobius"/>
    </source>
</evidence>
<feature type="transmembrane region" description="Helical" evidence="1">
    <location>
        <begin position="357"/>
        <end position="376"/>
    </location>
</feature>
<evidence type="ECO:0000313" key="2">
    <source>
        <dbReference type="EMBL" id="SES70340.1"/>
    </source>
</evidence>
<keyword evidence="1" id="KW-0472">Membrane</keyword>
<dbReference type="Gene3D" id="3.30.2090.10">
    <property type="entry name" value="Multidrug efflux transporter AcrB TolC docking domain, DN and DC subdomains"/>
    <property type="match status" value="2"/>
</dbReference>
<dbReference type="PANTHER" id="PTHR32063:SF33">
    <property type="entry name" value="RND SUPERFAMILY EFFLUX PUMP PERMEASE COMPONENT"/>
    <property type="match status" value="1"/>
</dbReference>
<dbReference type="OrthoDB" id="9806532at2"/>
<reference evidence="3" key="1">
    <citation type="submission" date="2016-10" db="EMBL/GenBank/DDBJ databases">
        <authorList>
            <person name="Varghese N."/>
            <person name="Submissions S."/>
        </authorList>
    </citation>
    <scope>NUCLEOTIDE SEQUENCE [LARGE SCALE GENOMIC DNA]</scope>
    <source>
        <strain evidence="3">Nm71</strain>
    </source>
</reference>
<dbReference type="Gene3D" id="1.20.1640.10">
    <property type="entry name" value="Multidrug efflux transporter AcrB transmembrane domain"/>
    <property type="match status" value="2"/>
</dbReference>
<dbReference type="InterPro" id="IPR001036">
    <property type="entry name" value="Acrflvin-R"/>
</dbReference>
<name>A0A1H9YMN1_9PROT</name>
<dbReference type="Gene3D" id="3.30.70.1440">
    <property type="entry name" value="Multidrug efflux transporter AcrB pore domain"/>
    <property type="match status" value="1"/>
</dbReference>
<feature type="transmembrane region" description="Helical" evidence="1">
    <location>
        <begin position="868"/>
        <end position="885"/>
    </location>
</feature>